<dbReference type="Pfam" id="PF01370">
    <property type="entry name" value="Epimerase"/>
    <property type="match status" value="1"/>
</dbReference>
<sequence length="38" mass="4135">MKILLTGSSGFIGSALKQLLEEQSIEVLPFDIKDNPSD</sequence>
<protein>
    <recommendedName>
        <fullName evidence="1">NAD-dependent epimerase/dehydratase domain-containing protein</fullName>
    </recommendedName>
</protein>
<dbReference type="InterPro" id="IPR036291">
    <property type="entry name" value="NAD(P)-bd_dom_sf"/>
</dbReference>
<dbReference type="InterPro" id="IPR001509">
    <property type="entry name" value="Epimerase_deHydtase"/>
</dbReference>
<proteinExistence type="predicted"/>
<dbReference type="SUPFAM" id="SSF51735">
    <property type="entry name" value="NAD(P)-binding Rossmann-fold domains"/>
    <property type="match status" value="1"/>
</dbReference>
<feature type="domain" description="NAD-dependent epimerase/dehydratase" evidence="1">
    <location>
        <begin position="3"/>
        <end position="33"/>
    </location>
</feature>
<organism evidence="2">
    <name type="scientific">marine sediment metagenome</name>
    <dbReference type="NCBI Taxonomy" id="412755"/>
    <lineage>
        <taxon>unclassified sequences</taxon>
        <taxon>metagenomes</taxon>
        <taxon>ecological metagenomes</taxon>
    </lineage>
</organism>
<evidence type="ECO:0000259" key="1">
    <source>
        <dbReference type="Pfam" id="PF01370"/>
    </source>
</evidence>
<accession>X1DQN1</accession>
<dbReference type="Gene3D" id="3.40.50.720">
    <property type="entry name" value="NAD(P)-binding Rossmann-like Domain"/>
    <property type="match status" value="1"/>
</dbReference>
<name>X1DQN1_9ZZZZ</name>
<evidence type="ECO:0000313" key="2">
    <source>
        <dbReference type="EMBL" id="GAH10540.1"/>
    </source>
</evidence>
<feature type="non-terminal residue" evidence="2">
    <location>
        <position position="38"/>
    </location>
</feature>
<dbReference type="AlphaFoldDB" id="X1DQN1"/>
<gene>
    <name evidence="2" type="ORF">S01H4_52155</name>
</gene>
<reference evidence="2" key="1">
    <citation type="journal article" date="2014" name="Front. Microbiol.">
        <title>High frequency of phylogenetically diverse reductive dehalogenase-homologous genes in deep subseafloor sedimentary metagenomes.</title>
        <authorList>
            <person name="Kawai M."/>
            <person name="Futagami T."/>
            <person name="Toyoda A."/>
            <person name="Takaki Y."/>
            <person name="Nishi S."/>
            <person name="Hori S."/>
            <person name="Arai W."/>
            <person name="Tsubouchi T."/>
            <person name="Morono Y."/>
            <person name="Uchiyama I."/>
            <person name="Ito T."/>
            <person name="Fujiyama A."/>
            <person name="Inagaki F."/>
            <person name="Takami H."/>
        </authorList>
    </citation>
    <scope>NUCLEOTIDE SEQUENCE</scope>
    <source>
        <strain evidence="2">Expedition CK06-06</strain>
    </source>
</reference>
<dbReference type="EMBL" id="BART01029767">
    <property type="protein sequence ID" value="GAH10540.1"/>
    <property type="molecule type" value="Genomic_DNA"/>
</dbReference>
<comment type="caution">
    <text evidence="2">The sequence shown here is derived from an EMBL/GenBank/DDBJ whole genome shotgun (WGS) entry which is preliminary data.</text>
</comment>